<dbReference type="PROSITE" id="PS00639">
    <property type="entry name" value="THIOL_PROTEASE_HIS"/>
    <property type="match status" value="1"/>
</dbReference>
<name>A0A7S4IHN0_9EUKA</name>
<dbReference type="InterPro" id="IPR000668">
    <property type="entry name" value="Peptidase_C1A_C"/>
</dbReference>
<keyword evidence="4" id="KW-0378">Hydrolase</keyword>
<feature type="domain" description="Cathepsin propeptide inhibitor" evidence="8">
    <location>
        <begin position="26"/>
        <end position="82"/>
    </location>
</feature>
<dbReference type="Gene3D" id="3.90.70.10">
    <property type="entry name" value="Cysteine proteinases"/>
    <property type="match status" value="1"/>
</dbReference>
<feature type="chain" id="PRO_5031345195" evidence="6">
    <location>
        <begin position="17"/>
        <end position="341"/>
    </location>
</feature>
<comment type="similarity">
    <text evidence="1">Belongs to the peptidase C1 family.</text>
</comment>
<evidence type="ECO:0000256" key="5">
    <source>
        <dbReference type="ARBA" id="ARBA00023157"/>
    </source>
</evidence>
<keyword evidence="5" id="KW-1015">Disulfide bond</keyword>
<feature type="signal peptide" evidence="6">
    <location>
        <begin position="1"/>
        <end position="16"/>
    </location>
</feature>
<dbReference type="InterPro" id="IPR013201">
    <property type="entry name" value="Prot_inhib_I29"/>
</dbReference>
<evidence type="ECO:0000259" key="7">
    <source>
        <dbReference type="SMART" id="SM00645"/>
    </source>
</evidence>
<dbReference type="PANTHER" id="PTHR12411">
    <property type="entry name" value="CYSTEINE PROTEASE FAMILY C1-RELATED"/>
    <property type="match status" value="1"/>
</dbReference>
<dbReference type="InterPro" id="IPR039417">
    <property type="entry name" value="Peptidase_C1A_papain-like"/>
</dbReference>
<evidence type="ECO:0000313" key="9">
    <source>
        <dbReference type="EMBL" id="CAE2229392.1"/>
    </source>
</evidence>
<dbReference type="InterPro" id="IPR013128">
    <property type="entry name" value="Peptidase_C1A"/>
</dbReference>
<dbReference type="PRINTS" id="PR00705">
    <property type="entry name" value="PAPAIN"/>
</dbReference>
<dbReference type="Pfam" id="PF00112">
    <property type="entry name" value="Peptidase_C1"/>
    <property type="match status" value="1"/>
</dbReference>
<keyword evidence="2" id="KW-0645">Protease</keyword>
<organism evidence="9">
    <name type="scientific">Prymnesium polylepis</name>
    <dbReference type="NCBI Taxonomy" id="72548"/>
    <lineage>
        <taxon>Eukaryota</taxon>
        <taxon>Haptista</taxon>
        <taxon>Haptophyta</taxon>
        <taxon>Prymnesiophyceae</taxon>
        <taxon>Prymnesiales</taxon>
        <taxon>Prymnesiaceae</taxon>
        <taxon>Prymnesium</taxon>
    </lineage>
</organism>
<protein>
    <submittedName>
        <fullName evidence="9">Uncharacterized protein</fullName>
    </submittedName>
</protein>
<evidence type="ECO:0000259" key="8">
    <source>
        <dbReference type="SMART" id="SM00848"/>
    </source>
</evidence>
<keyword evidence="3 6" id="KW-0732">Signal</keyword>
<sequence>MLYSTTLALLIVSAAGAPTKDYAKLFGDWKVQHNKAYADAHSEANAFAAWARNDEKIDTHNAKKLSYTLGHNIFSDLTGDEFFAAKLGFNSSFHRQRTYSQRPLHIKLPGVSLPTSVDWVASGAVTGVKNQGSCGSCWAFSTTGAIEGAYAIATGSLTSLSEEDLVQCDTTDSGCSGGLMDNAFRWVESHGIASEAAYPYTSSSGTSGTCSTSKSNSPVVTISGYTDVTSEDEDALLSAVAQQPVSVAIEADKSVFQLYSSGVFDSSSCGTSLDHGVLVVGYGTDSSEGKEYWKVKNSWGTTWGEDGYIRMVRGSNMCGVATEPSYPTGASASSSSAVEAA</sequence>
<gene>
    <name evidence="9" type="ORF">CPOL0286_LOCUS10932</name>
</gene>
<dbReference type="EMBL" id="HBKO01024135">
    <property type="protein sequence ID" value="CAE2229392.1"/>
    <property type="molecule type" value="Transcribed_RNA"/>
</dbReference>
<evidence type="ECO:0000256" key="1">
    <source>
        <dbReference type="ARBA" id="ARBA00008455"/>
    </source>
</evidence>
<dbReference type="SUPFAM" id="SSF54001">
    <property type="entry name" value="Cysteine proteinases"/>
    <property type="match status" value="1"/>
</dbReference>
<dbReference type="InterPro" id="IPR025660">
    <property type="entry name" value="Pept_his_AS"/>
</dbReference>
<evidence type="ECO:0000256" key="2">
    <source>
        <dbReference type="ARBA" id="ARBA00022670"/>
    </source>
</evidence>
<proteinExistence type="inferred from homology"/>
<dbReference type="SMART" id="SM00848">
    <property type="entry name" value="Inhibitor_I29"/>
    <property type="match status" value="1"/>
</dbReference>
<dbReference type="GO" id="GO:0006508">
    <property type="term" value="P:proteolysis"/>
    <property type="evidence" value="ECO:0007669"/>
    <property type="project" value="UniProtKB-KW"/>
</dbReference>
<feature type="domain" description="Peptidase C1A papain C-terminal" evidence="7">
    <location>
        <begin position="113"/>
        <end position="328"/>
    </location>
</feature>
<dbReference type="InterPro" id="IPR000169">
    <property type="entry name" value="Pept_cys_AS"/>
</dbReference>
<reference evidence="9" key="1">
    <citation type="submission" date="2021-01" db="EMBL/GenBank/DDBJ databases">
        <authorList>
            <person name="Corre E."/>
            <person name="Pelletier E."/>
            <person name="Niang G."/>
            <person name="Scheremetjew M."/>
            <person name="Finn R."/>
            <person name="Kale V."/>
            <person name="Holt S."/>
            <person name="Cochrane G."/>
            <person name="Meng A."/>
            <person name="Brown T."/>
            <person name="Cohen L."/>
        </authorList>
    </citation>
    <scope>NUCLEOTIDE SEQUENCE</scope>
    <source>
        <strain evidence="9">UIO037</strain>
    </source>
</reference>
<dbReference type="AlphaFoldDB" id="A0A7S4IHN0"/>
<evidence type="ECO:0000256" key="3">
    <source>
        <dbReference type="ARBA" id="ARBA00022729"/>
    </source>
</evidence>
<dbReference type="GO" id="GO:0008234">
    <property type="term" value="F:cysteine-type peptidase activity"/>
    <property type="evidence" value="ECO:0007669"/>
    <property type="project" value="InterPro"/>
</dbReference>
<dbReference type="FunFam" id="3.90.70.10:FF:000067">
    <property type="entry name" value="Senescence-specific cysteine protease"/>
    <property type="match status" value="1"/>
</dbReference>
<dbReference type="PROSITE" id="PS00139">
    <property type="entry name" value="THIOL_PROTEASE_CYS"/>
    <property type="match status" value="1"/>
</dbReference>
<dbReference type="Pfam" id="PF08246">
    <property type="entry name" value="Inhibitor_I29"/>
    <property type="match status" value="1"/>
</dbReference>
<dbReference type="SMART" id="SM00645">
    <property type="entry name" value="Pept_C1"/>
    <property type="match status" value="1"/>
</dbReference>
<dbReference type="InterPro" id="IPR038765">
    <property type="entry name" value="Papain-like_cys_pep_sf"/>
</dbReference>
<evidence type="ECO:0000256" key="6">
    <source>
        <dbReference type="SAM" id="SignalP"/>
    </source>
</evidence>
<dbReference type="CDD" id="cd02248">
    <property type="entry name" value="Peptidase_C1A"/>
    <property type="match status" value="1"/>
</dbReference>
<evidence type="ECO:0000256" key="4">
    <source>
        <dbReference type="ARBA" id="ARBA00022801"/>
    </source>
</evidence>
<accession>A0A7S4IHN0</accession>